<dbReference type="SMART" id="SM00304">
    <property type="entry name" value="HAMP"/>
    <property type="match status" value="1"/>
</dbReference>
<keyword evidence="1" id="KW-1133">Transmembrane helix</keyword>
<dbReference type="GO" id="GO:0016020">
    <property type="term" value="C:membrane"/>
    <property type="evidence" value="ECO:0007669"/>
    <property type="project" value="InterPro"/>
</dbReference>
<dbReference type="SUPFAM" id="SSF103190">
    <property type="entry name" value="Sensory domain-like"/>
    <property type="match status" value="1"/>
</dbReference>
<name>A0A318J1E9_9NEIS</name>
<dbReference type="EMBL" id="QJKC01000028">
    <property type="protein sequence ID" value="PXX40087.1"/>
    <property type="molecule type" value="Genomic_DNA"/>
</dbReference>
<dbReference type="Gene3D" id="6.10.340.10">
    <property type="match status" value="1"/>
</dbReference>
<dbReference type="GO" id="GO:0003824">
    <property type="term" value="F:catalytic activity"/>
    <property type="evidence" value="ECO:0007669"/>
    <property type="project" value="UniProtKB-ARBA"/>
</dbReference>
<dbReference type="InterPro" id="IPR043128">
    <property type="entry name" value="Rev_trsase/Diguanyl_cyclase"/>
</dbReference>
<evidence type="ECO:0000259" key="2">
    <source>
        <dbReference type="PROSITE" id="PS50885"/>
    </source>
</evidence>
<keyword evidence="1" id="KW-0812">Transmembrane</keyword>
<dbReference type="Gene3D" id="3.30.70.270">
    <property type="match status" value="1"/>
</dbReference>
<dbReference type="Pfam" id="PF00990">
    <property type="entry name" value="GGDEF"/>
    <property type="match status" value="1"/>
</dbReference>
<dbReference type="Pfam" id="PF00672">
    <property type="entry name" value="HAMP"/>
    <property type="match status" value="1"/>
</dbReference>
<dbReference type="CDD" id="cd06225">
    <property type="entry name" value="HAMP"/>
    <property type="match status" value="1"/>
</dbReference>
<dbReference type="CDD" id="cd01949">
    <property type="entry name" value="GGDEF"/>
    <property type="match status" value="1"/>
</dbReference>
<dbReference type="InterPro" id="IPR048760">
    <property type="entry name" value="VP0354-like_sensor_dom"/>
</dbReference>
<dbReference type="OrthoDB" id="9812260at2"/>
<evidence type="ECO:0000313" key="4">
    <source>
        <dbReference type="EMBL" id="PXX40087.1"/>
    </source>
</evidence>
<organism evidence="4 5">
    <name type="scientific">Aquitalea magnusonii</name>
    <dbReference type="NCBI Taxonomy" id="332411"/>
    <lineage>
        <taxon>Bacteria</taxon>
        <taxon>Pseudomonadati</taxon>
        <taxon>Pseudomonadota</taxon>
        <taxon>Betaproteobacteria</taxon>
        <taxon>Neisseriales</taxon>
        <taxon>Chromobacteriaceae</taxon>
        <taxon>Aquitalea</taxon>
    </lineage>
</organism>
<dbReference type="InterPro" id="IPR052163">
    <property type="entry name" value="DGC-Regulatory_Protein"/>
</dbReference>
<reference evidence="4 5" key="1">
    <citation type="submission" date="2018-05" db="EMBL/GenBank/DDBJ databases">
        <title>Genomic Encyclopedia of Type Strains, Phase IV (KMG-IV): sequencing the most valuable type-strain genomes for metagenomic binning, comparative biology and taxonomic classification.</title>
        <authorList>
            <person name="Goeker M."/>
        </authorList>
    </citation>
    <scope>NUCLEOTIDE SEQUENCE [LARGE SCALE GENOMIC DNA]</scope>
    <source>
        <strain evidence="4 5">DSM 25134</strain>
    </source>
</reference>
<dbReference type="PROSITE" id="PS50887">
    <property type="entry name" value="GGDEF"/>
    <property type="match status" value="1"/>
</dbReference>
<feature type="transmembrane region" description="Helical" evidence="1">
    <location>
        <begin position="324"/>
        <end position="343"/>
    </location>
</feature>
<protein>
    <submittedName>
        <fullName evidence="4">Diguanylate cyclase (GGDEF)-like protein</fullName>
    </submittedName>
</protein>
<dbReference type="Gene3D" id="3.30.450.20">
    <property type="entry name" value="PAS domain"/>
    <property type="match status" value="1"/>
</dbReference>
<keyword evidence="5" id="KW-1185">Reference proteome</keyword>
<dbReference type="InterPro" id="IPR003660">
    <property type="entry name" value="HAMP_dom"/>
</dbReference>
<dbReference type="PANTHER" id="PTHR46663:SF2">
    <property type="entry name" value="GGDEF DOMAIN-CONTAINING PROTEIN"/>
    <property type="match status" value="1"/>
</dbReference>
<dbReference type="GO" id="GO:0007165">
    <property type="term" value="P:signal transduction"/>
    <property type="evidence" value="ECO:0007669"/>
    <property type="project" value="InterPro"/>
</dbReference>
<dbReference type="SMART" id="SM00267">
    <property type="entry name" value="GGDEF"/>
    <property type="match status" value="1"/>
</dbReference>
<gene>
    <name evidence="4" type="ORF">DFR38_12827</name>
</gene>
<comment type="caution">
    <text evidence="4">The sequence shown here is derived from an EMBL/GenBank/DDBJ whole genome shotgun (WGS) entry which is preliminary data.</text>
</comment>
<accession>A0A318J1E9</accession>
<dbReference type="AlphaFoldDB" id="A0A318J1E9"/>
<dbReference type="PANTHER" id="PTHR46663">
    <property type="entry name" value="DIGUANYLATE CYCLASE DGCT-RELATED"/>
    <property type="match status" value="1"/>
</dbReference>
<feature type="domain" description="HAMP" evidence="2">
    <location>
        <begin position="344"/>
        <end position="396"/>
    </location>
</feature>
<dbReference type="Pfam" id="PF21623">
    <property type="entry name" value="HK_sensor_dom_bact"/>
    <property type="match status" value="1"/>
</dbReference>
<dbReference type="InterPro" id="IPR029151">
    <property type="entry name" value="Sensor-like_sf"/>
</dbReference>
<dbReference type="SUPFAM" id="SSF55073">
    <property type="entry name" value="Nucleotide cyclase"/>
    <property type="match status" value="1"/>
</dbReference>
<dbReference type="Proteomes" id="UP000248395">
    <property type="component" value="Unassembled WGS sequence"/>
</dbReference>
<dbReference type="RefSeq" id="WP_059287155.1">
    <property type="nucleotide sequence ID" value="NZ_LNQU01000157.1"/>
</dbReference>
<dbReference type="PROSITE" id="PS50885">
    <property type="entry name" value="HAMP"/>
    <property type="match status" value="1"/>
</dbReference>
<keyword evidence="1" id="KW-0472">Membrane</keyword>
<proteinExistence type="predicted"/>
<evidence type="ECO:0000313" key="5">
    <source>
        <dbReference type="Proteomes" id="UP000248395"/>
    </source>
</evidence>
<dbReference type="InterPro" id="IPR029787">
    <property type="entry name" value="Nucleotide_cyclase"/>
</dbReference>
<dbReference type="InterPro" id="IPR000160">
    <property type="entry name" value="GGDEF_dom"/>
</dbReference>
<evidence type="ECO:0000256" key="1">
    <source>
        <dbReference type="SAM" id="Phobius"/>
    </source>
</evidence>
<dbReference type="NCBIfam" id="TIGR00254">
    <property type="entry name" value="GGDEF"/>
    <property type="match status" value="1"/>
</dbReference>
<dbReference type="SUPFAM" id="SSF158472">
    <property type="entry name" value="HAMP domain-like"/>
    <property type="match status" value="1"/>
</dbReference>
<dbReference type="FunFam" id="3.30.70.270:FF:000001">
    <property type="entry name" value="Diguanylate cyclase domain protein"/>
    <property type="match status" value="1"/>
</dbReference>
<feature type="domain" description="GGDEF" evidence="3">
    <location>
        <begin position="439"/>
        <end position="571"/>
    </location>
</feature>
<sequence>MRSGLLVKLALLLAVFGILSSGLTGYYAFSAHRTMLVSAAQGDLLTAARGVNRRLLQAEEEAADDAMLLARLVQVAQVINGHGDRPARQARDELAQAFAGMLALHPEYLQVRLIGAADNGLELVRVDSAGGLTLRVDGQDLQEKGHFPYVFETLALPAGQIYQSAIGVNHERGAHDAEGRPGLMVATPLPRSDGQPGGLLVINLDLERLVGQLRADLPKGYQLYIANRWGDFLVHPDPAQTFGFEQGRRILMQDSFAATQPLFERKLNNLALSGLEQPQQAAGRVMAFVRQPVGQGNHDDFVVTGLVQPLDAVLESAVPLGQRIIHMVLAFSIIAILLAVVFARAMLRPINTLAQAASSFSETQLQQVLPVERNDEIGVLARNFERMQRQINSHMASLYDNQRELSYLAHHDSLTGLANRSLFFQRLEQLLQLSQRNGAPFAVLFVDLDHFKEVNDLHGHAIGDQVLQIVARRLLHTVRGSDMVARMGGDEYLILLQGNFSDDALGELIDKLRLSISEAMTVAGQRLEVGASIGYSLYPRDGSTAEQLVNEADHAMYHVKSGRRGGKVNSLPCG</sequence>
<evidence type="ECO:0000259" key="3">
    <source>
        <dbReference type="PROSITE" id="PS50887"/>
    </source>
</evidence>